<accession>A0A318NYA5</accession>
<evidence type="ECO:0000313" key="2">
    <source>
        <dbReference type="Proteomes" id="UP000248196"/>
    </source>
</evidence>
<comment type="caution">
    <text evidence="1">The sequence shown here is derived from an EMBL/GenBank/DDBJ whole genome shotgun (WGS) entry which is preliminary data.</text>
</comment>
<dbReference type="RefSeq" id="WP_004951998.1">
    <property type="nucleotide sequence ID" value="NZ_CP007439.1"/>
</dbReference>
<dbReference type="PANTHER" id="PTHR36932">
    <property type="entry name" value="CAPSULAR POLYSACCHARIDE BIOSYNTHESIS PROTEIN"/>
    <property type="match status" value="1"/>
</dbReference>
<dbReference type="InterPro" id="IPR042099">
    <property type="entry name" value="ANL_N_sf"/>
</dbReference>
<organism evidence="1 2">
    <name type="scientific">Serratia plymuthica</name>
    <dbReference type="NCBI Taxonomy" id="82996"/>
    <lineage>
        <taxon>Bacteria</taxon>
        <taxon>Pseudomonadati</taxon>
        <taxon>Pseudomonadota</taxon>
        <taxon>Gammaproteobacteria</taxon>
        <taxon>Enterobacterales</taxon>
        <taxon>Yersiniaceae</taxon>
        <taxon>Serratia</taxon>
    </lineage>
</organism>
<proteinExistence type="predicted"/>
<sequence length="426" mass="47345">MIDSGNFEDVKREIEYAYQHARFFRNHIDESGIVPDAIDSVQAFKRLPVTRKMHYRKNYPFGVLAAGYTLNSPHVMRFQSSGTSGERLNSAIFSFDLARRQATSLSVNEKFNSLWLPGKKLKLCRYAPPNCSDVECGIGLSTMEERTLADGTLVLPVAHDLLATPLRMINQALDEIALYNPDILVVDPTHLAFLTRQAAKLGRTISSSNKLHIICGYTQLTHVARRQITQFFGDDVPVGNMLGMSELGYLGFECHHGSLHLNNQDYFVELLANGEDVQENQPGELVISTIDDGLIPRIRYATGDLYRFVAGSCTCGSTLPRVVIEGRATQNLLVGNRSISPTDLDAAVGDAPGIDLYKMEQNQAGKLTFRFIANEQFNALTLARIKDVVGTLIGTDDIEYLSVDYIPCERSGKFQSCISQFHEVKP</sequence>
<dbReference type="Gene3D" id="3.40.50.12780">
    <property type="entry name" value="N-terminal domain of ligase-like"/>
    <property type="match status" value="1"/>
</dbReference>
<name>A0A318NYA5_SERPL</name>
<dbReference type="InterPro" id="IPR053158">
    <property type="entry name" value="CapK_Type1_Caps_Biosynth"/>
</dbReference>
<dbReference type="Proteomes" id="UP000248196">
    <property type="component" value="Unassembled WGS sequence"/>
</dbReference>
<dbReference type="PANTHER" id="PTHR36932:SF1">
    <property type="entry name" value="CAPSULAR POLYSACCHARIDE BIOSYNTHESIS PROTEIN"/>
    <property type="match status" value="1"/>
</dbReference>
<gene>
    <name evidence="1" type="ORF">CT690_20365</name>
</gene>
<dbReference type="SUPFAM" id="SSF56801">
    <property type="entry name" value="Acetyl-CoA synthetase-like"/>
    <property type="match status" value="1"/>
</dbReference>
<evidence type="ECO:0000313" key="1">
    <source>
        <dbReference type="EMBL" id="PYD37262.1"/>
    </source>
</evidence>
<protein>
    <recommendedName>
        <fullName evidence="3">Phenylacetate-coenzyme A ligase</fullName>
    </recommendedName>
</protein>
<evidence type="ECO:0008006" key="3">
    <source>
        <dbReference type="Google" id="ProtNLM"/>
    </source>
</evidence>
<dbReference type="OrthoDB" id="580775at2"/>
<dbReference type="AlphaFoldDB" id="A0A318NYA5"/>
<dbReference type="EMBL" id="PESE01000007">
    <property type="protein sequence ID" value="PYD37262.1"/>
    <property type="molecule type" value="Genomic_DNA"/>
</dbReference>
<reference evidence="1 2" key="1">
    <citation type="submission" date="2017-11" db="EMBL/GenBank/DDBJ databases">
        <title>Genome sequence of the oocydin A producing rhizobacterium Serratia plymuthica 4Rx5.</title>
        <authorList>
            <person name="Matilla M.A."/>
            <person name="Udaondo Z."/>
            <person name="Salmond G.P.C."/>
        </authorList>
    </citation>
    <scope>NUCLEOTIDE SEQUENCE [LARGE SCALE GENOMIC DNA]</scope>
    <source>
        <strain evidence="1 2">4Rx5</strain>
    </source>
</reference>